<feature type="compositionally biased region" description="Polar residues" evidence="1">
    <location>
        <begin position="262"/>
        <end position="276"/>
    </location>
</feature>
<dbReference type="AlphaFoldDB" id="K3W9G7"/>
<proteinExistence type="predicted"/>
<feature type="compositionally biased region" description="Polar residues" evidence="1">
    <location>
        <begin position="186"/>
        <end position="198"/>
    </location>
</feature>
<dbReference type="VEuPathDB" id="FungiDB:PYU1_G001608"/>
<dbReference type="EMBL" id="GL376626">
    <property type="status" value="NOT_ANNOTATED_CDS"/>
    <property type="molecule type" value="Genomic_DNA"/>
</dbReference>
<name>K3W9G7_GLOUD</name>
<sequence length="454" mass="50936">MSLTALLSLSSSPPSSSPKLLDFCQRVPFQGRLRRNSQGNYKPQHLHFRLYGANKKSRYRSLLAGFSVDVVEHFDRLLALNGSHNKQHHVPLTARDGVCAPQSSLNLFLDGLHFLPQPASSWPRSSIAFRNSASTTAAGLDNDPKDRQIELVPLRHRQPRRRSPSRLSSSRNDDSKPEIRARTSKTHAASQSTDTQNDLTIAMRANAQISSKLMASKLDTSALQYQQQQQPQQYFTEMEIRYEIDEDALARRFYLEITSNDSRETMSNASGASTPRTPLYDDSEDPVVYHQRTLDDAKEQELKAKQLDLERQVAALLAENQAKTALIKHLMEENSRLVAEKHATSLFNGQETDLEWDSDVSEDGEQISPFIAPIAPTDVHVAKRKLQTDAVTRSMSLKVPETQNQLEMTKLEPIAANEAAFEGLVKEIQDEFAQLFSFCGSYEPEADEASLALL</sequence>
<reference evidence="3" key="2">
    <citation type="submission" date="2010-04" db="EMBL/GenBank/DDBJ databases">
        <authorList>
            <person name="Buell R."/>
            <person name="Hamilton J."/>
            <person name="Hostetler J."/>
        </authorList>
    </citation>
    <scope>NUCLEOTIDE SEQUENCE [LARGE SCALE GENOMIC DNA]</scope>
    <source>
        <strain evidence="3">DAOM:BR144</strain>
    </source>
</reference>
<dbReference type="HOGENOM" id="CLU_602006_0_0_1"/>
<feature type="region of interest" description="Disordered" evidence="1">
    <location>
        <begin position="262"/>
        <end position="283"/>
    </location>
</feature>
<evidence type="ECO:0000256" key="1">
    <source>
        <dbReference type="SAM" id="MobiDB-lite"/>
    </source>
</evidence>
<dbReference type="Proteomes" id="UP000019132">
    <property type="component" value="Unassembled WGS sequence"/>
</dbReference>
<organism evidence="2 3">
    <name type="scientific">Globisporangium ultimum (strain ATCC 200006 / CBS 805.95 / DAOM BR144)</name>
    <name type="common">Pythium ultimum</name>
    <dbReference type="NCBI Taxonomy" id="431595"/>
    <lineage>
        <taxon>Eukaryota</taxon>
        <taxon>Sar</taxon>
        <taxon>Stramenopiles</taxon>
        <taxon>Oomycota</taxon>
        <taxon>Peronosporomycetes</taxon>
        <taxon>Pythiales</taxon>
        <taxon>Pythiaceae</taxon>
        <taxon>Globisporangium</taxon>
    </lineage>
</organism>
<feature type="compositionally biased region" description="Basic and acidic residues" evidence="1">
    <location>
        <begin position="171"/>
        <end position="181"/>
    </location>
</feature>
<dbReference type="eggNOG" id="ENOG502T37V">
    <property type="taxonomic scope" value="Eukaryota"/>
</dbReference>
<keyword evidence="3" id="KW-1185">Reference proteome</keyword>
<feature type="compositionally biased region" description="Basic residues" evidence="1">
    <location>
        <begin position="154"/>
        <end position="164"/>
    </location>
</feature>
<evidence type="ECO:0000313" key="3">
    <source>
        <dbReference type="Proteomes" id="UP000019132"/>
    </source>
</evidence>
<accession>K3W9G7</accession>
<feature type="region of interest" description="Disordered" evidence="1">
    <location>
        <begin position="136"/>
        <end position="198"/>
    </location>
</feature>
<reference evidence="2" key="3">
    <citation type="submission" date="2015-02" db="UniProtKB">
        <authorList>
            <consortium name="EnsemblProtists"/>
        </authorList>
    </citation>
    <scope>IDENTIFICATION</scope>
    <source>
        <strain evidence="2">DAOM BR144</strain>
    </source>
</reference>
<dbReference type="EnsemblProtists" id="PYU1_T001608">
    <property type="protein sequence ID" value="PYU1_T001608"/>
    <property type="gene ID" value="PYU1_G001608"/>
</dbReference>
<dbReference type="InParanoid" id="K3W9G7"/>
<evidence type="ECO:0000313" key="2">
    <source>
        <dbReference type="EnsemblProtists" id="PYU1_T001608"/>
    </source>
</evidence>
<reference evidence="3" key="1">
    <citation type="journal article" date="2010" name="Genome Biol.">
        <title>Genome sequence of the necrotrophic plant pathogen Pythium ultimum reveals original pathogenicity mechanisms and effector repertoire.</title>
        <authorList>
            <person name="Levesque C.A."/>
            <person name="Brouwer H."/>
            <person name="Cano L."/>
            <person name="Hamilton J.P."/>
            <person name="Holt C."/>
            <person name="Huitema E."/>
            <person name="Raffaele S."/>
            <person name="Robideau G.P."/>
            <person name="Thines M."/>
            <person name="Win J."/>
            <person name="Zerillo M.M."/>
            <person name="Beakes G.W."/>
            <person name="Boore J.L."/>
            <person name="Busam D."/>
            <person name="Dumas B."/>
            <person name="Ferriera S."/>
            <person name="Fuerstenberg S.I."/>
            <person name="Gachon C.M."/>
            <person name="Gaulin E."/>
            <person name="Govers F."/>
            <person name="Grenville-Briggs L."/>
            <person name="Horner N."/>
            <person name="Hostetler J."/>
            <person name="Jiang R.H."/>
            <person name="Johnson J."/>
            <person name="Krajaejun T."/>
            <person name="Lin H."/>
            <person name="Meijer H.J."/>
            <person name="Moore B."/>
            <person name="Morris P."/>
            <person name="Phuntmart V."/>
            <person name="Puiu D."/>
            <person name="Shetty J."/>
            <person name="Stajich J.E."/>
            <person name="Tripathy S."/>
            <person name="Wawra S."/>
            <person name="van West P."/>
            <person name="Whitty B.R."/>
            <person name="Coutinho P.M."/>
            <person name="Henrissat B."/>
            <person name="Martin F."/>
            <person name="Thomas P.D."/>
            <person name="Tyler B.M."/>
            <person name="De Vries R.P."/>
            <person name="Kamoun S."/>
            <person name="Yandell M."/>
            <person name="Tisserat N."/>
            <person name="Buell C.R."/>
        </authorList>
    </citation>
    <scope>NUCLEOTIDE SEQUENCE</scope>
    <source>
        <strain evidence="3">DAOM:BR144</strain>
    </source>
</reference>
<protein>
    <submittedName>
        <fullName evidence="2">Uncharacterized protein</fullName>
    </submittedName>
</protein>